<name>A0A1G7N1X2_9BACT</name>
<accession>A0A1G7N1X2</accession>
<feature type="region of interest" description="Disordered" evidence="1">
    <location>
        <begin position="418"/>
        <end position="440"/>
    </location>
</feature>
<gene>
    <name evidence="3" type="ORF">SAMN05444167_2961</name>
</gene>
<feature type="compositionally biased region" description="Basic and acidic residues" evidence="1">
    <location>
        <begin position="420"/>
        <end position="440"/>
    </location>
</feature>
<protein>
    <submittedName>
        <fullName evidence="3">Zinc dependent phospholipase C</fullName>
    </submittedName>
</protein>
<organism evidence="3 4">
    <name type="scientific">Terriglobus roseus</name>
    <dbReference type="NCBI Taxonomy" id="392734"/>
    <lineage>
        <taxon>Bacteria</taxon>
        <taxon>Pseudomonadati</taxon>
        <taxon>Acidobacteriota</taxon>
        <taxon>Terriglobia</taxon>
        <taxon>Terriglobales</taxon>
        <taxon>Acidobacteriaceae</taxon>
        <taxon>Terriglobus</taxon>
    </lineage>
</organism>
<evidence type="ECO:0000256" key="1">
    <source>
        <dbReference type="SAM" id="MobiDB-lite"/>
    </source>
</evidence>
<evidence type="ECO:0000313" key="3">
    <source>
        <dbReference type="EMBL" id="SDF67320.1"/>
    </source>
</evidence>
<reference evidence="3 4" key="1">
    <citation type="submission" date="2016-10" db="EMBL/GenBank/DDBJ databases">
        <authorList>
            <person name="de Groot N.N."/>
        </authorList>
    </citation>
    <scope>NUCLEOTIDE SEQUENCE [LARGE SCALE GENOMIC DNA]</scope>
    <source>
        <strain evidence="3 4">GAS232</strain>
    </source>
</reference>
<dbReference type="OrthoDB" id="104138at2"/>
<dbReference type="Pfam" id="PF00882">
    <property type="entry name" value="Zn_dep_PLPC"/>
    <property type="match status" value="1"/>
</dbReference>
<evidence type="ECO:0000259" key="2">
    <source>
        <dbReference type="Pfam" id="PF00882"/>
    </source>
</evidence>
<dbReference type="AlphaFoldDB" id="A0A1G7N1X2"/>
<feature type="domain" description="Phospholipase C/D" evidence="2">
    <location>
        <begin position="38"/>
        <end position="213"/>
    </location>
</feature>
<feature type="region of interest" description="Disordered" evidence="1">
    <location>
        <begin position="341"/>
        <end position="360"/>
    </location>
</feature>
<keyword evidence="4" id="KW-1185">Reference proteome</keyword>
<evidence type="ECO:0000313" key="4">
    <source>
        <dbReference type="Proteomes" id="UP000182427"/>
    </source>
</evidence>
<sequence length="542" mass="58450">MASMAPSPMKSLRRCVLWMVCLFGVGGGQPARGYSVMTHEQLIDLTWDASIVPLLRSRYPSLTPEQLEQARAYAYGGCVIQDIGYYPFGDAFFSNLTHYVRSGDFVVNLFRNAQNANELAFAIGALSHYIGDNVGHATATNRAVPVEFHKLERKYGSSVNYAQGEHQHVRVEFAFDINEVAHRRLAPQHYLRHVGLEVSTRQLSLAYYQTYGIRADFTVKRSHRINVDGYRFSVRSFIPRIAYAVTLLHRGKLPQETPSDDVQRLDEKIATIAAQNHWDEYRQKPGIGTYTLAGVLWVLPKVGPISLVAVKGPTSNTEAEYIHSVLVSTDRLNAVLRRFTPPPATVGAAAPPLPNPTGRLDAELTQQIAPAVADATAPGATPGGATGAVATGGAGAATAASGSGAGLPVGSLAGGTSLAAERRGTRTPPDPRHPLANRDLDTGVVVRPSGYPLTDQTFCKLAHTLAAQPGLAIPPGIKRDILAYYSNMGLPFDTRKHPDQWKQLQADLVTLGAMTTSSEPTPYPTFGEGDDDEAPAPEGGSY</sequence>
<feature type="region of interest" description="Disordered" evidence="1">
    <location>
        <begin position="515"/>
        <end position="542"/>
    </location>
</feature>
<proteinExistence type="predicted"/>
<dbReference type="InterPro" id="IPR029002">
    <property type="entry name" value="PLPC/GPLD1"/>
</dbReference>
<dbReference type="EMBL" id="LT629690">
    <property type="protein sequence ID" value="SDF67320.1"/>
    <property type="molecule type" value="Genomic_DNA"/>
</dbReference>
<dbReference type="Proteomes" id="UP000182427">
    <property type="component" value="Chromosome I"/>
</dbReference>